<dbReference type="SUPFAM" id="SSF46689">
    <property type="entry name" value="Homeodomain-like"/>
    <property type="match status" value="1"/>
</dbReference>
<organism evidence="7 8">
    <name type="scientific">Paraburkholderia megapolitana</name>
    <dbReference type="NCBI Taxonomy" id="420953"/>
    <lineage>
        <taxon>Bacteria</taxon>
        <taxon>Pseudomonadati</taxon>
        <taxon>Pseudomonadota</taxon>
        <taxon>Betaproteobacteria</taxon>
        <taxon>Burkholderiales</taxon>
        <taxon>Burkholderiaceae</taxon>
        <taxon>Paraburkholderia</taxon>
    </lineage>
</organism>
<dbReference type="PRINTS" id="PR00455">
    <property type="entry name" value="HTHTETR"/>
</dbReference>
<accession>A0A1I3MWW8</accession>
<keyword evidence="2" id="KW-0805">Transcription regulation</keyword>
<evidence type="ECO:0000256" key="4">
    <source>
        <dbReference type="ARBA" id="ARBA00023163"/>
    </source>
</evidence>
<keyword evidence="1" id="KW-0678">Repressor</keyword>
<dbReference type="SUPFAM" id="SSF48498">
    <property type="entry name" value="Tetracyclin repressor-like, C-terminal domain"/>
    <property type="match status" value="1"/>
</dbReference>
<evidence type="ECO:0000313" key="7">
    <source>
        <dbReference type="EMBL" id="SFJ01487.1"/>
    </source>
</evidence>
<reference evidence="7 8" key="1">
    <citation type="submission" date="2016-10" db="EMBL/GenBank/DDBJ databases">
        <authorList>
            <person name="de Groot N.N."/>
        </authorList>
    </citation>
    <scope>NUCLEOTIDE SEQUENCE [LARGE SCALE GENOMIC DNA]</scope>
    <source>
        <strain evidence="7 8">LMG 23650</strain>
    </source>
</reference>
<dbReference type="Gene3D" id="1.10.10.60">
    <property type="entry name" value="Homeodomain-like"/>
    <property type="match status" value="1"/>
</dbReference>
<protein>
    <submittedName>
        <fullName evidence="7">Transcriptional regulator, TetR family</fullName>
    </submittedName>
</protein>
<evidence type="ECO:0000313" key="8">
    <source>
        <dbReference type="Proteomes" id="UP000199548"/>
    </source>
</evidence>
<evidence type="ECO:0000259" key="6">
    <source>
        <dbReference type="PROSITE" id="PS50977"/>
    </source>
</evidence>
<dbReference type="EMBL" id="FOQU01000005">
    <property type="protein sequence ID" value="SFJ01487.1"/>
    <property type="molecule type" value="Genomic_DNA"/>
</dbReference>
<dbReference type="InterPro" id="IPR023772">
    <property type="entry name" value="DNA-bd_HTH_TetR-type_CS"/>
</dbReference>
<dbReference type="OrthoDB" id="9798857at2"/>
<dbReference type="InterPro" id="IPR036271">
    <property type="entry name" value="Tet_transcr_reg_TetR-rel_C_sf"/>
</dbReference>
<evidence type="ECO:0000256" key="5">
    <source>
        <dbReference type="PROSITE-ProRule" id="PRU00335"/>
    </source>
</evidence>
<feature type="DNA-binding region" description="H-T-H motif" evidence="5">
    <location>
        <begin position="32"/>
        <end position="51"/>
    </location>
</feature>
<proteinExistence type="predicted"/>
<dbReference type="PANTHER" id="PTHR47506">
    <property type="entry name" value="TRANSCRIPTIONAL REGULATORY PROTEIN"/>
    <property type="match status" value="1"/>
</dbReference>
<gene>
    <name evidence="7" type="ORF">SAMN05192543_105143</name>
</gene>
<dbReference type="Gene3D" id="1.10.357.10">
    <property type="entry name" value="Tetracycline Repressor, domain 2"/>
    <property type="match status" value="1"/>
</dbReference>
<keyword evidence="8" id="KW-1185">Reference proteome</keyword>
<dbReference type="AlphaFoldDB" id="A0A1I3MWW8"/>
<dbReference type="PANTHER" id="PTHR47506:SF7">
    <property type="entry name" value="TRANSCRIPTIONAL REGULATORY PROTEIN"/>
    <property type="match status" value="1"/>
</dbReference>
<evidence type="ECO:0000256" key="2">
    <source>
        <dbReference type="ARBA" id="ARBA00023015"/>
    </source>
</evidence>
<name>A0A1I3MWW8_9BURK</name>
<dbReference type="Pfam" id="PF00440">
    <property type="entry name" value="TetR_N"/>
    <property type="match status" value="1"/>
</dbReference>
<dbReference type="GO" id="GO:0003677">
    <property type="term" value="F:DNA binding"/>
    <property type="evidence" value="ECO:0007669"/>
    <property type="project" value="UniProtKB-UniRule"/>
</dbReference>
<dbReference type="PROSITE" id="PS50977">
    <property type="entry name" value="HTH_TETR_2"/>
    <property type="match status" value="1"/>
</dbReference>
<evidence type="ECO:0000256" key="3">
    <source>
        <dbReference type="ARBA" id="ARBA00023125"/>
    </source>
</evidence>
<feature type="domain" description="HTH tetR-type" evidence="6">
    <location>
        <begin position="9"/>
        <end position="69"/>
    </location>
</feature>
<evidence type="ECO:0000256" key="1">
    <source>
        <dbReference type="ARBA" id="ARBA00022491"/>
    </source>
</evidence>
<dbReference type="InterPro" id="IPR001647">
    <property type="entry name" value="HTH_TetR"/>
</dbReference>
<keyword evidence="4" id="KW-0804">Transcription</keyword>
<dbReference type="Proteomes" id="UP000199548">
    <property type="component" value="Unassembled WGS sequence"/>
</dbReference>
<dbReference type="PROSITE" id="PS01081">
    <property type="entry name" value="HTH_TETR_1"/>
    <property type="match status" value="1"/>
</dbReference>
<keyword evidence="3 5" id="KW-0238">DNA-binding</keyword>
<sequence>MKISREQVAENRQRILDAASRMFRERGFEDVTVAEVMKAAGLTHGAFYGHFESKDDLIAQAFAHVLTPPADGSASRLPDDLKEFAAFYLRAAHRDDPGGACLFSTLGTEAARASDEARHTLTLSVRNQIEKFSRSAPGNTDDERRQAATGAWAAMIGAVMLARIVDDPALSDQLMADTKEWIDALS</sequence>
<dbReference type="InterPro" id="IPR009057">
    <property type="entry name" value="Homeodomain-like_sf"/>
</dbReference>